<dbReference type="AlphaFoldDB" id="A0AAN6VYH3"/>
<accession>A0AAN6VYH3</accession>
<evidence type="ECO:0000313" key="2">
    <source>
        <dbReference type="Proteomes" id="UP001302321"/>
    </source>
</evidence>
<dbReference type="EMBL" id="MU866475">
    <property type="protein sequence ID" value="KAK4172020.1"/>
    <property type="molecule type" value="Genomic_DNA"/>
</dbReference>
<sequence>MALQHNPQPNVYNLRPRIDTTFPLPITLDDAKHFEEQVRIQKEHVDDIQDIPLPNDHLPPFPDNDEDTARALRIVEYWVQYGIRRPERRVNANGTIVTEQVDDLDISRAFAILMQINPNLARQITIRYLTVHAILDQRLDTTDTDVTVESVRNYIPRDWHAPENAFTVRQNHLPWMWLQMLDPLDTAWWSSDFRPFRTLVPTAGEDGYLPFSVPRDLAHHTFNQAVFTPREQPRSRIRRFGRTVAAPFRRRAG</sequence>
<protein>
    <submittedName>
        <fullName evidence="1">Uncharacterized protein</fullName>
    </submittedName>
</protein>
<dbReference type="Proteomes" id="UP001302321">
    <property type="component" value="Unassembled WGS sequence"/>
</dbReference>
<name>A0AAN6VYH3_9PEZI</name>
<gene>
    <name evidence="1" type="ORF">QBC36DRAFT_315248</name>
</gene>
<evidence type="ECO:0000313" key="1">
    <source>
        <dbReference type="EMBL" id="KAK4172020.1"/>
    </source>
</evidence>
<comment type="caution">
    <text evidence="1">The sequence shown here is derived from an EMBL/GenBank/DDBJ whole genome shotgun (WGS) entry which is preliminary data.</text>
</comment>
<proteinExistence type="predicted"/>
<keyword evidence="2" id="KW-1185">Reference proteome</keyword>
<reference evidence="1" key="2">
    <citation type="submission" date="2023-05" db="EMBL/GenBank/DDBJ databases">
        <authorList>
            <consortium name="Lawrence Berkeley National Laboratory"/>
            <person name="Steindorff A."/>
            <person name="Hensen N."/>
            <person name="Bonometti L."/>
            <person name="Westerberg I."/>
            <person name="Brannstrom I.O."/>
            <person name="Guillou S."/>
            <person name="Cros-Aarteil S."/>
            <person name="Calhoun S."/>
            <person name="Haridas S."/>
            <person name="Kuo A."/>
            <person name="Mondo S."/>
            <person name="Pangilinan J."/>
            <person name="Riley R."/>
            <person name="Labutti K."/>
            <person name="Andreopoulos B."/>
            <person name="Lipzen A."/>
            <person name="Chen C."/>
            <person name="Yanf M."/>
            <person name="Daum C."/>
            <person name="Ng V."/>
            <person name="Clum A."/>
            <person name="Ohm R."/>
            <person name="Martin F."/>
            <person name="Silar P."/>
            <person name="Natvig D."/>
            <person name="Lalanne C."/>
            <person name="Gautier V."/>
            <person name="Ament-Velasquez S.L."/>
            <person name="Kruys A."/>
            <person name="Hutchinson M.I."/>
            <person name="Powell A.J."/>
            <person name="Barry K."/>
            <person name="Miller A.N."/>
            <person name="Grigoriev I.V."/>
            <person name="Debuchy R."/>
            <person name="Gladieux P."/>
            <person name="Thoren M.H."/>
            <person name="Johannesson H."/>
        </authorList>
    </citation>
    <scope>NUCLEOTIDE SEQUENCE</scope>
    <source>
        <strain evidence="1">CBS 892.96</strain>
    </source>
</reference>
<reference evidence="1" key="1">
    <citation type="journal article" date="2023" name="Mol. Phylogenet. Evol.">
        <title>Genome-scale phylogeny and comparative genomics of the fungal order Sordariales.</title>
        <authorList>
            <person name="Hensen N."/>
            <person name="Bonometti L."/>
            <person name="Westerberg I."/>
            <person name="Brannstrom I.O."/>
            <person name="Guillou S."/>
            <person name="Cros-Aarteil S."/>
            <person name="Calhoun S."/>
            <person name="Haridas S."/>
            <person name="Kuo A."/>
            <person name="Mondo S."/>
            <person name="Pangilinan J."/>
            <person name="Riley R."/>
            <person name="LaButti K."/>
            <person name="Andreopoulos B."/>
            <person name="Lipzen A."/>
            <person name="Chen C."/>
            <person name="Yan M."/>
            <person name="Daum C."/>
            <person name="Ng V."/>
            <person name="Clum A."/>
            <person name="Steindorff A."/>
            <person name="Ohm R.A."/>
            <person name="Martin F."/>
            <person name="Silar P."/>
            <person name="Natvig D.O."/>
            <person name="Lalanne C."/>
            <person name="Gautier V."/>
            <person name="Ament-Velasquez S.L."/>
            <person name="Kruys A."/>
            <person name="Hutchinson M.I."/>
            <person name="Powell A.J."/>
            <person name="Barry K."/>
            <person name="Miller A.N."/>
            <person name="Grigoriev I.V."/>
            <person name="Debuchy R."/>
            <person name="Gladieux P."/>
            <person name="Hiltunen Thoren M."/>
            <person name="Johannesson H."/>
        </authorList>
    </citation>
    <scope>NUCLEOTIDE SEQUENCE</scope>
    <source>
        <strain evidence="1">CBS 892.96</strain>
    </source>
</reference>
<organism evidence="1 2">
    <name type="scientific">Triangularia setosa</name>
    <dbReference type="NCBI Taxonomy" id="2587417"/>
    <lineage>
        <taxon>Eukaryota</taxon>
        <taxon>Fungi</taxon>
        <taxon>Dikarya</taxon>
        <taxon>Ascomycota</taxon>
        <taxon>Pezizomycotina</taxon>
        <taxon>Sordariomycetes</taxon>
        <taxon>Sordariomycetidae</taxon>
        <taxon>Sordariales</taxon>
        <taxon>Podosporaceae</taxon>
        <taxon>Triangularia</taxon>
    </lineage>
</organism>